<dbReference type="GeneID" id="70191223"/>
<evidence type="ECO:0000313" key="3">
    <source>
        <dbReference type="EMBL" id="KAH7010766.1"/>
    </source>
</evidence>
<feature type="signal peptide" evidence="2">
    <location>
        <begin position="1"/>
        <end position="18"/>
    </location>
</feature>
<reference evidence="3" key="1">
    <citation type="journal article" date="2021" name="Nat. Commun.">
        <title>Genetic determinants of endophytism in the Arabidopsis root mycobiome.</title>
        <authorList>
            <person name="Mesny F."/>
            <person name="Miyauchi S."/>
            <person name="Thiergart T."/>
            <person name="Pickel B."/>
            <person name="Atanasova L."/>
            <person name="Karlsson M."/>
            <person name="Huettel B."/>
            <person name="Barry K.W."/>
            <person name="Haridas S."/>
            <person name="Chen C."/>
            <person name="Bauer D."/>
            <person name="Andreopoulos W."/>
            <person name="Pangilinan J."/>
            <person name="LaButti K."/>
            <person name="Riley R."/>
            <person name="Lipzen A."/>
            <person name="Clum A."/>
            <person name="Drula E."/>
            <person name="Henrissat B."/>
            <person name="Kohler A."/>
            <person name="Grigoriev I.V."/>
            <person name="Martin F.M."/>
            <person name="Hacquard S."/>
        </authorList>
    </citation>
    <scope>NUCLEOTIDE SEQUENCE</scope>
    <source>
        <strain evidence="3">MPI-CAGE-CH-0230</strain>
    </source>
</reference>
<accession>A0A9P8XQ14</accession>
<protein>
    <submittedName>
        <fullName evidence="3">Uncharacterized protein</fullName>
    </submittedName>
</protein>
<dbReference type="Pfam" id="PF14441">
    <property type="entry name" value="OTT_1508_deam"/>
    <property type="match status" value="1"/>
</dbReference>
<sequence length="558" mass="62091">MGLALCVGGPMFLRSALAFPSSTLRLLDPLARVPPSTRKLPDAALGQSRISWKRANVAGHVEFPSHVRKLTTKRHEHNTIESPSTIDELNDMHKIALDKSALRELHSRIVVHNDEQDLSRNCGDVLPRILTRLGLQGRKQFSSKQKPPFVQALENASTLLNHSNCAQATQLGHHCREVRKCITQWGRFKSPSTLADIIVAIHKLQREVDVVELLNGVTHQALPKDAKTSIVNKIGKLSRYHEIARYLSRRCIKDVAFRHLTAVRVVLPEHIVACEPPTPDMFEAEVKFTDVLRQAGLPNGDEKKTIKNLFSLLKTTPEQASQNFHTRVSKTSRKAKVHAEVQLLCFYEMNRNVIPLLPRVVCSSKDACWMCNALIDAHGEMFTPRCHGVLYPGWKQPCLPGSSRWAEVATALTSKLQRTVAESVQSILSSGQRPGYCPPVPLPTNYTRLQRLWLQAGGLAVLLEPPHDGRLQNDSAGERQNSDMGKEPRLSYTITYTGNDNTAFVEDVTKPLSGPALMILDQRLAQGTNLDMEEDESGIIRLGLSSGETVQIQRHSGP</sequence>
<proteinExistence type="predicted"/>
<dbReference type="InterPro" id="IPR027796">
    <property type="entry name" value="OTT_1508_deam-like"/>
</dbReference>
<keyword evidence="2" id="KW-0732">Signal</keyword>
<keyword evidence="4" id="KW-1185">Reference proteome</keyword>
<dbReference type="OrthoDB" id="4851849at2759"/>
<evidence type="ECO:0000313" key="4">
    <source>
        <dbReference type="Proteomes" id="UP000756346"/>
    </source>
</evidence>
<feature type="chain" id="PRO_5040287374" evidence="2">
    <location>
        <begin position="19"/>
        <end position="558"/>
    </location>
</feature>
<evidence type="ECO:0000256" key="1">
    <source>
        <dbReference type="SAM" id="MobiDB-lite"/>
    </source>
</evidence>
<dbReference type="EMBL" id="JAGTJQ010000016">
    <property type="protein sequence ID" value="KAH7010766.1"/>
    <property type="molecule type" value="Genomic_DNA"/>
</dbReference>
<name>A0A9P8XQ14_9PEZI</name>
<dbReference type="RefSeq" id="XP_046004251.1">
    <property type="nucleotide sequence ID" value="XM_046161677.1"/>
</dbReference>
<feature type="region of interest" description="Disordered" evidence="1">
    <location>
        <begin position="466"/>
        <end position="486"/>
    </location>
</feature>
<comment type="caution">
    <text evidence="3">The sequence shown here is derived from an EMBL/GenBank/DDBJ whole genome shotgun (WGS) entry which is preliminary data.</text>
</comment>
<gene>
    <name evidence="3" type="ORF">B0I36DRAFT_400502</name>
</gene>
<dbReference type="Proteomes" id="UP000756346">
    <property type="component" value="Unassembled WGS sequence"/>
</dbReference>
<organism evidence="3 4">
    <name type="scientific">Microdochium trichocladiopsis</name>
    <dbReference type="NCBI Taxonomy" id="1682393"/>
    <lineage>
        <taxon>Eukaryota</taxon>
        <taxon>Fungi</taxon>
        <taxon>Dikarya</taxon>
        <taxon>Ascomycota</taxon>
        <taxon>Pezizomycotina</taxon>
        <taxon>Sordariomycetes</taxon>
        <taxon>Xylariomycetidae</taxon>
        <taxon>Xylariales</taxon>
        <taxon>Microdochiaceae</taxon>
        <taxon>Microdochium</taxon>
    </lineage>
</organism>
<dbReference type="AlphaFoldDB" id="A0A9P8XQ14"/>
<evidence type="ECO:0000256" key="2">
    <source>
        <dbReference type="SAM" id="SignalP"/>
    </source>
</evidence>